<organism evidence="1 2">
    <name type="scientific">Pararhizobium capsulatum DSM 1112</name>
    <dbReference type="NCBI Taxonomy" id="1121113"/>
    <lineage>
        <taxon>Bacteria</taxon>
        <taxon>Pseudomonadati</taxon>
        <taxon>Pseudomonadota</taxon>
        <taxon>Alphaproteobacteria</taxon>
        <taxon>Hyphomicrobiales</taxon>
        <taxon>Rhizobiaceae</taxon>
        <taxon>Rhizobium/Agrobacterium group</taxon>
        <taxon>Pararhizobium</taxon>
    </lineage>
</organism>
<reference evidence="1 2" key="1">
    <citation type="submission" date="2023-07" db="EMBL/GenBank/DDBJ databases">
        <title>Genomic Encyclopedia of Type Strains, Phase IV (KMG-IV): sequencing the most valuable type-strain genomes for metagenomic binning, comparative biology and taxonomic classification.</title>
        <authorList>
            <person name="Goeker M."/>
        </authorList>
    </citation>
    <scope>NUCLEOTIDE SEQUENCE [LARGE SCALE GENOMIC DNA]</scope>
    <source>
        <strain evidence="1 2">DSM 1112</strain>
    </source>
</reference>
<sequence>MLDTPSPRDKPTVGVSICTQGGIWIASIVCKRNFRCTLTAAAALNRNHTAHIQLYCAAVVVA</sequence>
<keyword evidence="2" id="KW-1185">Reference proteome</keyword>
<comment type="caution">
    <text evidence="1">The sequence shown here is derived from an EMBL/GenBank/DDBJ whole genome shotgun (WGS) entry which is preliminary data.</text>
</comment>
<evidence type="ECO:0000313" key="1">
    <source>
        <dbReference type="EMBL" id="MDQ0323340.1"/>
    </source>
</evidence>
<gene>
    <name evidence="1" type="ORF">QO002_005546</name>
</gene>
<protein>
    <submittedName>
        <fullName evidence="1">Uncharacterized protein</fullName>
    </submittedName>
</protein>
<proteinExistence type="predicted"/>
<accession>A0ABU0BYJ8</accession>
<evidence type="ECO:0000313" key="2">
    <source>
        <dbReference type="Proteomes" id="UP001230207"/>
    </source>
</evidence>
<dbReference type="Proteomes" id="UP001230207">
    <property type="component" value="Unassembled WGS sequence"/>
</dbReference>
<name>A0ABU0BYJ8_9HYPH</name>
<dbReference type="EMBL" id="JAUSVF010000003">
    <property type="protein sequence ID" value="MDQ0323340.1"/>
    <property type="molecule type" value="Genomic_DNA"/>
</dbReference>